<evidence type="ECO:0000313" key="2">
    <source>
        <dbReference type="Proteomes" id="UP000886523"/>
    </source>
</evidence>
<dbReference type="EMBL" id="MU129120">
    <property type="protein sequence ID" value="KAF9506214.1"/>
    <property type="molecule type" value="Genomic_DNA"/>
</dbReference>
<keyword evidence="2" id="KW-1185">Reference proteome</keyword>
<dbReference type="Proteomes" id="UP000886523">
    <property type="component" value="Unassembled WGS sequence"/>
</dbReference>
<evidence type="ECO:0000313" key="1">
    <source>
        <dbReference type="EMBL" id="KAF9506214.1"/>
    </source>
</evidence>
<accession>A0A9P6DPF0</accession>
<proteinExistence type="predicted"/>
<reference evidence="1" key="1">
    <citation type="journal article" date="2020" name="Nat. Commun.">
        <title>Large-scale genome sequencing of mycorrhizal fungi provides insights into the early evolution of symbiotic traits.</title>
        <authorList>
            <person name="Miyauchi S."/>
            <person name="Kiss E."/>
            <person name="Kuo A."/>
            <person name="Drula E."/>
            <person name="Kohler A."/>
            <person name="Sanchez-Garcia M."/>
            <person name="Morin E."/>
            <person name="Andreopoulos B."/>
            <person name="Barry K.W."/>
            <person name="Bonito G."/>
            <person name="Buee M."/>
            <person name="Carver A."/>
            <person name="Chen C."/>
            <person name="Cichocki N."/>
            <person name="Clum A."/>
            <person name="Culley D."/>
            <person name="Crous P.W."/>
            <person name="Fauchery L."/>
            <person name="Girlanda M."/>
            <person name="Hayes R.D."/>
            <person name="Keri Z."/>
            <person name="LaButti K."/>
            <person name="Lipzen A."/>
            <person name="Lombard V."/>
            <person name="Magnuson J."/>
            <person name="Maillard F."/>
            <person name="Murat C."/>
            <person name="Nolan M."/>
            <person name="Ohm R.A."/>
            <person name="Pangilinan J."/>
            <person name="Pereira M.F."/>
            <person name="Perotto S."/>
            <person name="Peter M."/>
            <person name="Pfister S."/>
            <person name="Riley R."/>
            <person name="Sitrit Y."/>
            <person name="Stielow J.B."/>
            <person name="Szollosi G."/>
            <person name="Zifcakova L."/>
            <person name="Stursova M."/>
            <person name="Spatafora J.W."/>
            <person name="Tedersoo L."/>
            <person name="Vaario L.M."/>
            <person name="Yamada A."/>
            <person name="Yan M."/>
            <person name="Wang P."/>
            <person name="Xu J."/>
            <person name="Bruns T."/>
            <person name="Baldrian P."/>
            <person name="Vilgalys R."/>
            <person name="Dunand C."/>
            <person name="Henrissat B."/>
            <person name="Grigoriev I.V."/>
            <person name="Hibbett D."/>
            <person name="Nagy L.G."/>
            <person name="Martin F.M."/>
        </authorList>
    </citation>
    <scope>NUCLEOTIDE SEQUENCE</scope>
    <source>
        <strain evidence="1">UP504</strain>
    </source>
</reference>
<organism evidence="1 2">
    <name type="scientific">Hydnum rufescens UP504</name>
    <dbReference type="NCBI Taxonomy" id="1448309"/>
    <lineage>
        <taxon>Eukaryota</taxon>
        <taxon>Fungi</taxon>
        <taxon>Dikarya</taxon>
        <taxon>Basidiomycota</taxon>
        <taxon>Agaricomycotina</taxon>
        <taxon>Agaricomycetes</taxon>
        <taxon>Cantharellales</taxon>
        <taxon>Hydnaceae</taxon>
        <taxon>Hydnum</taxon>
    </lineage>
</organism>
<comment type="caution">
    <text evidence="1">The sequence shown here is derived from an EMBL/GenBank/DDBJ whole genome shotgun (WGS) entry which is preliminary data.</text>
</comment>
<protein>
    <submittedName>
        <fullName evidence="1">Uncharacterized protein</fullName>
    </submittedName>
</protein>
<gene>
    <name evidence="1" type="ORF">BS47DRAFT_1399715</name>
</gene>
<sequence>MRGKNGIPNDAYIPLEIEPDGLLKMDVDQPVWQDANIADFPNGNVPDWLADESVCTNILVAQEIINCKQDLLQCQAEYSNLCAWFNAEFKATKKAFDVSVDLDVKYFLLIKLHYLNDIGLQWKADAIALPGADGGPEWDVMPQLPLLQKARSRTKTEDLVESVIIDGMSDNASSDDDDGGELEEALSEVDAVVLNALDHVDSWFHAAQFCGSTFHTLGRYKESLLQIEVG</sequence>
<dbReference type="AlphaFoldDB" id="A0A9P6DPF0"/>
<name>A0A9P6DPF0_9AGAM</name>